<proteinExistence type="predicted"/>
<sequence length="99" mass="11035">MPNRYIDKQTQTDDIISEIRDMIQDEQNIQANRQNSKHKQTLDTINETDCPGGDSEPDSAAISSLQNVNQPETLSTIDDTHDIDVQTEQGNTGDDKSSD</sequence>
<comment type="caution">
    <text evidence="2">The sequence shown here is derived from an EMBL/GenBank/DDBJ whole genome shotgun (WGS) entry which is preliminary data.</text>
</comment>
<dbReference type="EMBL" id="LFMY01000017">
    <property type="protein sequence ID" value="OKL55791.1"/>
    <property type="molecule type" value="Genomic_DNA"/>
</dbReference>
<evidence type="ECO:0000313" key="2">
    <source>
        <dbReference type="EMBL" id="OKL55791.1"/>
    </source>
</evidence>
<dbReference type="Proteomes" id="UP000214365">
    <property type="component" value="Unassembled WGS sequence"/>
</dbReference>
<dbReference type="RefSeq" id="XP_020115912.1">
    <property type="nucleotide sequence ID" value="XM_020263924.1"/>
</dbReference>
<feature type="region of interest" description="Disordered" evidence="1">
    <location>
        <begin position="32"/>
        <end position="99"/>
    </location>
</feature>
<evidence type="ECO:0000256" key="1">
    <source>
        <dbReference type="SAM" id="MobiDB-lite"/>
    </source>
</evidence>
<dbReference type="AlphaFoldDB" id="A0A225A5S1"/>
<dbReference type="GeneID" id="31008633"/>
<gene>
    <name evidence="2" type="ORF">UA08_08877</name>
</gene>
<feature type="compositionally biased region" description="Polar residues" evidence="1">
    <location>
        <begin position="61"/>
        <end position="77"/>
    </location>
</feature>
<protein>
    <submittedName>
        <fullName evidence="2">Uncharacterized protein</fullName>
    </submittedName>
</protein>
<reference evidence="2 3" key="1">
    <citation type="submission" date="2015-06" db="EMBL/GenBank/DDBJ databases">
        <title>Talaromyces atroroseus IBT 11181 draft genome.</title>
        <authorList>
            <person name="Rasmussen K.B."/>
            <person name="Rasmussen S."/>
            <person name="Petersen B."/>
            <person name="Sicheritz-Ponten T."/>
            <person name="Mortensen U.H."/>
            <person name="Thrane U."/>
        </authorList>
    </citation>
    <scope>NUCLEOTIDE SEQUENCE [LARGE SCALE GENOMIC DNA]</scope>
    <source>
        <strain evidence="2 3">IBT 11181</strain>
    </source>
</reference>
<organism evidence="2 3">
    <name type="scientific">Talaromyces atroroseus</name>
    <dbReference type="NCBI Taxonomy" id="1441469"/>
    <lineage>
        <taxon>Eukaryota</taxon>
        <taxon>Fungi</taxon>
        <taxon>Dikarya</taxon>
        <taxon>Ascomycota</taxon>
        <taxon>Pezizomycotina</taxon>
        <taxon>Eurotiomycetes</taxon>
        <taxon>Eurotiomycetidae</taxon>
        <taxon>Eurotiales</taxon>
        <taxon>Trichocomaceae</taxon>
        <taxon>Talaromyces</taxon>
        <taxon>Talaromyces sect. Trachyspermi</taxon>
    </lineage>
</organism>
<keyword evidence="3" id="KW-1185">Reference proteome</keyword>
<name>A0A225A5S1_TALAT</name>
<accession>A0A225A5S1</accession>
<evidence type="ECO:0000313" key="3">
    <source>
        <dbReference type="Proteomes" id="UP000214365"/>
    </source>
</evidence>